<protein>
    <submittedName>
        <fullName evidence="1">Uncharacterized protein</fullName>
    </submittedName>
</protein>
<evidence type="ECO:0000313" key="2">
    <source>
        <dbReference type="Proteomes" id="UP000002772"/>
    </source>
</evidence>
<dbReference type="HOGENOM" id="CLU_2524747_0_0_10"/>
<dbReference type="Proteomes" id="UP000002772">
    <property type="component" value="Unassembled WGS sequence"/>
</dbReference>
<evidence type="ECO:0000313" key="1">
    <source>
        <dbReference type="EMBL" id="EGN57451.1"/>
    </source>
</evidence>
<organism evidence="1 2">
    <name type="scientific">Hallella multisaccharivorax DSM 17128</name>
    <dbReference type="NCBI Taxonomy" id="688246"/>
    <lineage>
        <taxon>Bacteria</taxon>
        <taxon>Pseudomonadati</taxon>
        <taxon>Bacteroidota</taxon>
        <taxon>Bacteroidia</taxon>
        <taxon>Bacteroidales</taxon>
        <taxon>Prevotellaceae</taxon>
        <taxon>Hallella</taxon>
    </lineage>
</organism>
<keyword evidence="2" id="KW-1185">Reference proteome</keyword>
<gene>
    <name evidence="1" type="ORF">Premu_2057</name>
</gene>
<accession>F8N7J1</accession>
<dbReference type="STRING" id="688246.Premu_2057"/>
<reference evidence="2" key="1">
    <citation type="journal article" date="2011" name="Stand. Genomic Sci.">
        <title>Non-contiguous finished genome sequence of the opportunistic oral pathogen Prevotella multisaccharivorax type strain (PPPA20).</title>
        <authorList>
            <person name="Pati A."/>
            <person name="Gronow S."/>
            <person name="Lu M."/>
            <person name="Lapidus A."/>
            <person name="Nolan M."/>
            <person name="Lucas S."/>
            <person name="Hammon N."/>
            <person name="Deshpande S."/>
            <person name="Cheng J.F."/>
            <person name="Tapia R."/>
            <person name="Han C."/>
            <person name="Goodwin L."/>
            <person name="Pitluck S."/>
            <person name="Liolios K."/>
            <person name="Pagani I."/>
            <person name="Mavromatis K."/>
            <person name="Mikhailova N."/>
            <person name="Huntemann M."/>
            <person name="Chen A."/>
            <person name="Palaniappan K."/>
            <person name="Land M."/>
            <person name="Hauser L."/>
            <person name="Detter J.C."/>
            <person name="Brambilla E.M."/>
            <person name="Rohde M."/>
            <person name="Goker M."/>
            <person name="Woyke T."/>
            <person name="Bristow J."/>
            <person name="Eisen J.A."/>
            <person name="Markowitz V."/>
            <person name="Hugenholtz P."/>
            <person name="Kyrpides N.C."/>
            <person name="Klenk H.P."/>
            <person name="Ivanova N."/>
        </authorList>
    </citation>
    <scope>NUCLEOTIDE SEQUENCE [LARGE SCALE GENOMIC DNA]</scope>
    <source>
        <strain evidence="2">DSM 17128</strain>
    </source>
</reference>
<name>F8N7J1_9BACT</name>
<dbReference type="EMBL" id="GL945017">
    <property type="protein sequence ID" value="EGN57451.1"/>
    <property type="molecule type" value="Genomic_DNA"/>
</dbReference>
<sequence>MNLLKPYSNGNFVVCLRDYCFEEIMSEISSDIVKFYLINNQYLYVLNEDEPLNGFVVRAIKVSNDISYRLLAEGDDVMSRIHKM</sequence>
<dbReference type="AlphaFoldDB" id="F8N7J1"/>
<proteinExistence type="predicted"/>